<dbReference type="SUPFAM" id="SSF46785">
    <property type="entry name" value="Winged helix' DNA-binding domain"/>
    <property type="match status" value="1"/>
</dbReference>
<name>A0A5J4SK24_9ZZZZ</name>
<dbReference type="Pfam" id="PF04326">
    <property type="entry name" value="SLFN_AlbA_2"/>
    <property type="match status" value="1"/>
</dbReference>
<protein>
    <recommendedName>
        <fullName evidence="1">Schlafen AlbA-2 domain-containing protein</fullName>
    </recommendedName>
</protein>
<gene>
    <name evidence="2" type="ORF">EZS27_005898</name>
</gene>
<dbReference type="Pfam" id="PF13412">
    <property type="entry name" value="HTH_24"/>
    <property type="match status" value="1"/>
</dbReference>
<dbReference type="InterPro" id="IPR038475">
    <property type="entry name" value="RecG_C_sf"/>
</dbReference>
<comment type="caution">
    <text evidence="2">The sequence shown here is derived from an EMBL/GenBank/DDBJ whole genome shotgun (WGS) entry which is preliminary data.</text>
</comment>
<feature type="domain" description="Schlafen AlbA-2" evidence="1">
    <location>
        <begin position="15"/>
        <end position="129"/>
    </location>
</feature>
<dbReference type="Pfam" id="PF13749">
    <property type="entry name" value="HATPase_c_4"/>
    <property type="match status" value="1"/>
</dbReference>
<organism evidence="2">
    <name type="scientific">termite gut metagenome</name>
    <dbReference type="NCBI Taxonomy" id="433724"/>
    <lineage>
        <taxon>unclassified sequences</taxon>
        <taxon>metagenomes</taxon>
        <taxon>organismal metagenomes</taxon>
    </lineage>
</organism>
<dbReference type="Gene3D" id="3.30.565.60">
    <property type="match status" value="1"/>
</dbReference>
<dbReference type="EMBL" id="SNRY01000125">
    <property type="protein sequence ID" value="KAA6346594.1"/>
    <property type="molecule type" value="Genomic_DNA"/>
</dbReference>
<proteinExistence type="predicted"/>
<dbReference type="Gene3D" id="1.10.10.10">
    <property type="entry name" value="Winged helix-like DNA-binding domain superfamily/Winged helix DNA-binding domain"/>
    <property type="match status" value="1"/>
</dbReference>
<dbReference type="InterPro" id="IPR007421">
    <property type="entry name" value="Schlafen_AlbA_2_dom"/>
</dbReference>
<dbReference type="AlphaFoldDB" id="A0A5J4SK24"/>
<dbReference type="InterPro" id="IPR036388">
    <property type="entry name" value="WH-like_DNA-bd_sf"/>
</dbReference>
<dbReference type="InterPro" id="IPR036390">
    <property type="entry name" value="WH_DNA-bd_sf"/>
</dbReference>
<evidence type="ECO:0000259" key="1">
    <source>
        <dbReference type="Pfam" id="PF04326"/>
    </source>
</evidence>
<dbReference type="Gene3D" id="3.30.950.30">
    <property type="entry name" value="Schlafen, AAA domain"/>
    <property type="match status" value="1"/>
</dbReference>
<accession>A0A5J4SK24</accession>
<dbReference type="PANTHER" id="PTHR30595">
    <property type="entry name" value="GLPR-RELATED TRANSCRIPTIONAL REPRESSOR"/>
    <property type="match status" value="1"/>
</dbReference>
<dbReference type="InterPro" id="IPR038461">
    <property type="entry name" value="Schlafen_AlbA_2_dom_sf"/>
</dbReference>
<reference evidence="2" key="1">
    <citation type="submission" date="2019-03" db="EMBL/GenBank/DDBJ databases">
        <title>Single cell metagenomics reveals metabolic interactions within the superorganism composed of flagellate Streblomastix strix and complex community of Bacteroidetes bacteria on its surface.</title>
        <authorList>
            <person name="Treitli S.C."/>
            <person name="Kolisko M."/>
            <person name="Husnik F."/>
            <person name="Keeling P."/>
            <person name="Hampl V."/>
        </authorList>
    </citation>
    <scope>NUCLEOTIDE SEQUENCE</scope>
    <source>
        <strain evidence="2">STM</strain>
    </source>
</reference>
<sequence length="471" mass="54771">MPEIEKIKMLIAQGEGLMIEFKKSREELPRSVFESICAFMNRKGGHILLGIADDGSIEGIKEDTIQKQLQRLADNMNNPQIIMPTARLETEIVEIDEKKIINIYVPESPEPHTYLGVYYDRNEEGDYKLTTRRMITGLYIRKQDGYTENKIYPFMRMEDFEVELFDKVRKIVSLRSRGEHPWSDMSNEDILRSARMYLRDERTGKEGYTLAAALLFGKANTIASVFPHYRIDALCRKEDVERYDDREIVDCNLIRAYDRLTAFVQKHTPDRFFLEGTVRISIRDIIFREMIANMLAHREYSSPYRATLTIYKDIVVSENWNIPYMIGLITPENLKPHSKNPAIADFFRQLGWVEELGSGVRKMFHYCPLYMKDKNALPIMEEGDIFKLTIRYEKEGAYTTHDTEKISISTHIRHAGKILELIQENPKITAQGLMAELSLSESSIRKIMARLVKSNIIERKGSDKDGEWVII</sequence>
<evidence type="ECO:0000313" key="2">
    <source>
        <dbReference type="EMBL" id="KAA6346594.1"/>
    </source>
</evidence>
<dbReference type="PANTHER" id="PTHR30595:SF6">
    <property type="entry name" value="SCHLAFEN ALBA-2 DOMAIN-CONTAINING PROTEIN"/>
    <property type="match status" value="1"/>
</dbReference>